<evidence type="ECO:0000256" key="2">
    <source>
        <dbReference type="ARBA" id="ARBA00011085"/>
    </source>
</evidence>
<evidence type="ECO:0000256" key="11">
    <source>
        <dbReference type="SAM" id="MobiDB-lite"/>
    </source>
</evidence>
<dbReference type="AlphaFoldDB" id="A0A1C7MD65"/>
<feature type="compositionally biased region" description="Low complexity" evidence="11">
    <location>
        <begin position="326"/>
        <end position="350"/>
    </location>
</feature>
<dbReference type="EMBL" id="LUGG01000005">
    <property type="protein sequence ID" value="OBZ74840.1"/>
    <property type="molecule type" value="Genomic_DNA"/>
</dbReference>
<dbReference type="GO" id="GO:0005886">
    <property type="term" value="C:plasma membrane"/>
    <property type="evidence" value="ECO:0007669"/>
    <property type="project" value="TreeGrafter"/>
</dbReference>
<keyword evidence="4 12" id="KW-0812">Transmembrane</keyword>
<keyword evidence="14" id="KW-1185">Reference proteome</keyword>
<feature type="compositionally biased region" description="Acidic residues" evidence="11">
    <location>
        <begin position="553"/>
        <end position="578"/>
    </location>
</feature>
<keyword evidence="9" id="KW-0807">Transducer</keyword>
<feature type="transmembrane region" description="Helical" evidence="12">
    <location>
        <begin position="78"/>
        <end position="102"/>
    </location>
</feature>
<evidence type="ECO:0000256" key="10">
    <source>
        <dbReference type="SAM" id="Coils"/>
    </source>
</evidence>
<organism evidence="13 14">
    <name type="scientific">Grifola frondosa</name>
    <name type="common">Maitake</name>
    <name type="synonym">Polyporus frondosus</name>
    <dbReference type="NCBI Taxonomy" id="5627"/>
    <lineage>
        <taxon>Eukaryota</taxon>
        <taxon>Fungi</taxon>
        <taxon>Dikarya</taxon>
        <taxon>Basidiomycota</taxon>
        <taxon>Agaricomycotina</taxon>
        <taxon>Agaricomycetes</taxon>
        <taxon>Polyporales</taxon>
        <taxon>Grifolaceae</taxon>
        <taxon>Grifola</taxon>
    </lineage>
</organism>
<name>A0A1C7MD65_GRIFR</name>
<evidence type="ECO:0000313" key="14">
    <source>
        <dbReference type="Proteomes" id="UP000092993"/>
    </source>
</evidence>
<feature type="region of interest" description="Disordered" evidence="11">
    <location>
        <begin position="854"/>
        <end position="932"/>
    </location>
</feature>
<evidence type="ECO:0000256" key="8">
    <source>
        <dbReference type="ARBA" id="ARBA00023170"/>
    </source>
</evidence>
<evidence type="ECO:0000256" key="5">
    <source>
        <dbReference type="ARBA" id="ARBA00022989"/>
    </source>
</evidence>
<gene>
    <name evidence="13" type="ORF">A0H81_05266</name>
</gene>
<keyword evidence="10" id="KW-0175">Coiled coil</keyword>
<evidence type="ECO:0000313" key="13">
    <source>
        <dbReference type="EMBL" id="OBZ74840.1"/>
    </source>
</evidence>
<keyword evidence="5 12" id="KW-1133">Transmembrane helix</keyword>
<dbReference type="PANTHER" id="PTHR28097:SF1">
    <property type="entry name" value="PHEROMONE A FACTOR RECEPTOR"/>
    <property type="match status" value="1"/>
</dbReference>
<feature type="compositionally biased region" description="Polar residues" evidence="11">
    <location>
        <begin position="854"/>
        <end position="863"/>
    </location>
</feature>
<dbReference type="OrthoDB" id="10263751at2759"/>
<comment type="subcellular location">
    <subcellularLocation>
        <location evidence="1">Membrane</location>
        <topology evidence="1">Multi-pass membrane protein</topology>
    </subcellularLocation>
</comment>
<dbReference type="STRING" id="5627.A0A1C7MD65"/>
<dbReference type="PANTHER" id="PTHR28097">
    <property type="entry name" value="PHEROMONE A FACTOR RECEPTOR"/>
    <property type="match status" value="1"/>
</dbReference>
<feature type="region of interest" description="Disordered" evidence="11">
    <location>
        <begin position="553"/>
        <end position="605"/>
    </location>
</feature>
<keyword evidence="8" id="KW-0675">Receptor</keyword>
<dbReference type="InterPro" id="IPR001499">
    <property type="entry name" value="GPCR_STE3"/>
</dbReference>
<evidence type="ECO:0000256" key="1">
    <source>
        <dbReference type="ARBA" id="ARBA00004141"/>
    </source>
</evidence>
<comment type="caution">
    <text evidence="13">The sequence shown here is derived from an EMBL/GenBank/DDBJ whole genome shotgun (WGS) entry which is preliminary data.</text>
</comment>
<protein>
    <submittedName>
        <fullName evidence="13">Uncharacterized protein</fullName>
    </submittedName>
</protein>
<dbReference type="PRINTS" id="PR00899">
    <property type="entry name" value="GPCRSTE3"/>
</dbReference>
<comment type="similarity">
    <text evidence="2">Belongs to the G-protein coupled receptor 4 family.</text>
</comment>
<feature type="compositionally biased region" description="Polar residues" evidence="11">
    <location>
        <begin position="314"/>
        <end position="325"/>
    </location>
</feature>
<accession>A0A1C7MD65</accession>
<evidence type="ECO:0000256" key="3">
    <source>
        <dbReference type="ARBA" id="ARBA00022507"/>
    </source>
</evidence>
<keyword evidence="3" id="KW-0589">Pheromone response</keyword>
<keyword evidence="7 12" id="KW-0472">Membrane</keyword>
<evidence type="ECO:0000256" key="7">
    <source>
        <dbReference type="ARBA" id="ARBA00023136"/>
    </source>
</evidence>
<evidence type="ECO:0000256" key="9">
    <source>
        <dbReference type="ARBA" id="ARBA00023224"/>
    </source>
</evidence>
<feature type="transmembrane region" description="Helical" evidence="12">
    <location>
        <begin position="32"/>
        <end position="57"/>
    </location>
</feature>
<feature type="compositionally biased region" description="Basic residues" evidence="11">
    <location>
        <begin position="910"/>
        <end position="919"/>
    </location>
</feature>
<feature type="region of interest" description="Disordered" evidence="11">
    <location>
        <begin position="310"/>
        <end position="350"/>
    </location>
</feature>
<feature type="region of interest" description="Disordered" evidence="11">
    <location>
        <begin position="233"/>
        <end position="254"/>
    </location>
</feature>
<evidence type="ECO:0000256" key="6">
    <source>
        <dbReference type="ARBA" id="ARBA00023040"/>
    </source>
</evidence>
<dbReference type="Proteomes" id="UP000092993">
    <property type="component" value="Unassembled WGS sequence"/>
</dbReference>
<dbReference type="GO" id="GO:0004932">
    <property type="term" value="F:mating-type factor pheromone receptor activity"/>
    <property type="evidence" value="ECO:0007669"/>
    <property type="project" value="InterPro"/>
</dbReference>
<proteinExistence type="inferred from homology"/>
<feature type="transmembrane region" description="Helical" evidence="12">
    <location>
        <begin position="142"/>
        <end position="163"/>
    </location>
</feature>
<dbReference type="GO" id="GO:0000750">
    <property type="term" value="P:pheromone-dependent signal transduction involved in conjugation with cellular fusion"/>
    <property type="evidence" value="ECO:0007669"/>
    <property type="project" value="TreeGrafter"/>
</dbReference>
<dbReference type="Pfam" id="PF02076">
    <property type="entry name" value="STE3"/>
    <property type="match status" value="1"/>
</dbReference>
<evidence type="ECO:0000256" key="4">
    <source>
        <dbReference type="ARBA" id="ARBA00022692"/>
    </source>
</evidence>
<feature type="coiled-coil region" evidence="10">
    <location>
        <begin position="710"/>
        <end position="737"/>
    </location>
</feature>
<reference evidence="13 14" key="1">
    <citation type="submission" date="2016-03" db="EMBL/GenBank/DDBJ databases">
        <title>Whole genome sequencing of Grifola frondosa 9006-11.</title>
        <authorList>
            <person name="Min B."/>
            <person name="Park H."/>
            <person name="Kim J.-G."/>
            <person name="Cho H."/>
            <person name="Oh Y.-L."/>
            <person name="Kong W.-S."/>
            <person name="Choi I.-G."/>
        </authorList>
    </citation>
    <scope>NUCLEOTIDE SEQUENCE [LARGE SCALE GENOMIC DNA]</scope>
    <source>
        <strain evidence="13 14">9006-11</strain>
    </source>
</reference>
<evidence type="ECO:0000256" key="12">
    <source>
        <dbReference type="SAM" id="Phobius"/>
    </source>
</evidence>
<feature type="region of interest" description="Disordered" evidence="11">
    <location>
        <begin position="267"/>
        <end position="289"/>
    </location>
</feature>
<keyword evidence="6" id="KW-0297">G-protein coupled receptor</keyword>
<sequence>MALHAIVQTRRFDLAENLGCDASTYASVPAIILVWLPPLISCIATLIYACFILFTWFKRHSLFNNHAIDTSRLNIFTLLRPLLTSSLIASIVLASTIFSMYARITTSGGLLQWTSFYQVHARFSQVNVIPQSSRLYLAQLELTWWAIPACSLVLIAMSLPGLASREHGKAALDGYHTFSRWFCHTILRQSAVHPFKQSKEPQPSVALNAPASPVPIHLLKSGWDDTFRTGSSTKKLALTTPGGSPPATPPVSEDSFVQSTITYLESPTGREAHGLPPLLPVHQTPQTDPSLTLPAPIISRLSPTLHSLRPMAPPSSTIPSGSPQTSISICPPSPAPSHYAHSRPPSISSLTTSLASSTISTFAYAHEPGLLLHDAPSMPHEAPFQSAPAVNGARGPGLAVPRHLRRVKGRDALLPRSLSPRGRVNGREKADDEMGGAIYMTVVQETVYITPLCISLYPFAFVVTYVCIFSYRASDVAIALYHLPFRYHYYDGLYIYYHLPQDHSSASISRAVSLLIPTTILSIMEESSSSSSKPLGGGLNGFHSQELDESYTDFGSEQEDHDSSMEDDDQESDEDAGDVELHERSKGKGVATSRARPAFDPSTRTRAPVKTHSWADLDLSIVVALVSPIGNWLTGGDHIKNLFLIILLIFYLHQIIESGVDALSWFNTTLFVLATGIRPWSHLVTRLRTRAHNLHDAIHYPTADSAAHLHAETMHELKIVLQRVEALERELRDVRETAARGAALREVCDDLSEALGEIERGAKRGERKAETLRAAQSVRIAAVESGLLQVEERRRRDIEALGVGFRFPHKALSYGEAQTYLSRLLGRLLEVPHTLWALGSVDYQKLRGTPALLQTNGIANGNGITRIRSPDREKHFAQQPRLATIPEAEDSDSDGTYVSDKETHTLSPKGKTRHERSRSRSSSGGNAKPAKPVPYSERAFQYVQNLMLWPYRASVRILFAIAPPVRKVLFFA</sequence>